<evidence type="ECO:0000313" key="1">
    <source>
        <dbReference type="EMBL" id="KKM65979.1"/>
    </source>
</evidence>
<dbReference type="AlphaFoldDB" id="A0A0F9J848"/>
<gene>
    <name evidence="1" type="ORF">LCGC14_1485870</name>
</gene>
<comment type="caution">
    <text evidence="1">The sequence shown here is derived from an EMBL/GenBank/DDBJ whole genome shotgun (WGS) entry which is preliminary data.</text>
</comment>
<name>A0A0F9J848_9ZZZZ</name>
<dbReference type="EMBL" id="LAZR01010624">
    <property type="protein sequence ID" value="KKM65979.1"/>
    <property type="molecule type" value="Genomic_DNA"/>
</dbReference>
<organism evidence="1">
    <name type="scientific">marine sediment metagenome</name>
    <dbReference type="NCBI Taxonomy" id="412755"/>
    <lineage>
        <taxon>unclassified sequences</taxon>
        <taxon>metagenomes</taxon>
        <taxon>ecological metagenomes</taxon>
    </lineage>
</organism>
<sequence length="50" mass="5468">MPTFNGEIKDFVAGDDLQITRTITNVPSGAVLTKAWLTIKFRQDDADADA</sequence>
<feature type="non-terminal residue" evidence="1">
    <location>
        <position position="50"/>
    </location>
</feature>
<accession>A0A0F9J848</accession>
<protein>
    <submittedName>
        <fullName evidence="1">Uncharacterized protein</fullName>
    </submittedName>
</protein>
<proteinExistence type="predicted"/>
<reference evidence="1" key="1">
    <citation type="journal article" date="2015" name="Nature">
        <title>Complex archaea that bridge the gap between prokaryotes and eukaryotes.</title>
        <authorList>
            <person name="Spang A."/>
            <person name="Saw J.H."/>
            <person name="Jorgensen S.L."/>
            <person name="Zaremba-Niedzwiedzka K."/>
            <person name="Martijn J."/>
            <person name="Lind A.E."/>
            <person name="van Eijk R."/>
            <person name="Schleper C."/>
            <person name="Guy L."/>
            <person name="Ettema T.J."/>
        </authorList>
    </citation>
    <scope>NUCLEOTIDE SEQUENCE</scope>
</reference>